<keyword evidence="1" id="KW-1133">Transmembrane helix</keyword>
<keyword evidence="3" id="KW-1185">Reference proteome</keyword>
<feature type="transmembrane region" description="Helical" evidence="1">
    <location>
        <begin position="234"/>
        <end position="254"/>
    </location>
</feature>
<evidence type="ECO:0000313" key="3">
    <source>
        <dbReference type="Proteomes" id="UP000616724"/>
    </source>
</evidence>
<proteinExistence type="predicted"/>
<comment type="caution">
    <text evidence="2">The sequence shown here is derived from an EMBL/GenBank/DDBJ whole genome shotgun (WGS) entry which is preliminary data.</text>
</comment>
<organism evidence="2 3">
    <name type="scientific">Planobispora longispora</name>
    <dbReference type="NCBI Taxonomy" id="28887"/>
    <lineage>
        <taxon>Bacteria</taxon>
        <taxon>Bacillati</taxon>
        <taxon>Actinomycetota</taxon>
        <taxon>Actinomycetes</taxon>
        <taxon>Streptosporangiales</taxon>
        <taxon>Streptosporangiaceae</taxon>
        <taxon>Planobispora</taxon>
    </lineage>
</organism>
<reference evidence="2 3" key="1">
    <citation type="submission" date="2021-01" db="EMBL/GenBank/DDBJ databases">
        <title>Whole genome shotgun sequence of Planobispora longispora NBRC 13918.</title>
        <authorList>
            <person name="Komaki H."/>
            <person name="Tamura T."/>
        </authorList>
    </citation>
    <scope>NUCLEOTIDE SEQUENCE [LARGE SCALE GENOMIC DNA]</scope>
    <source>
        <strain evidence="2 3">NBRC 13918</strain>
    </source>
</reference>
<evidence type="ECO:0000313" key="2">
    <source>
        <dbReference type="EMBL" id="GIH75701.1"/>
    </source>
</evidence>
<keyword evidence="1" id="KW-0472">Membrane</keyword>
<gene>
    <name evidence="2" type="ORF">Plo01_21300</name>
</gene>
<sequence>MTVSPATVLHSEWTKFRTIRATGCVLAGAFVAALGYAYLFGTANGRAYAGALPEEQTSFDPMETAFRSLALAQLLVSAVGVLTVTAEYVTGTMRTSATVVPRRGRLLAGKAALVAMIMIFCGPLIALGSFLLSQAMLAAQGAPSAALTDPGVPGSIMGGGLYLTLIGLYGVAMGFLLRRTAGAVTLGSFLLLLPASAPLFPDRLAEWVVTYWPSSAGMGMFAPAPSSGALPPPLGFVLLAAAVLALLLGGFAVFRSRDV</sequence>
<feature type="transmembrane region" description="Helical" evidence="1">
    <location>
        <begin position="111"/>
        <end position="132"/>
    </location>
</feature>
<dbReference type="EMBL" id="BOOH01000017">
    <property type="protein sequence ID" value="GIH75701.1"/>
    <property type="molecule type" value="Genomic_DNA"/>
</dbReference>
<feature type="transmembrane region" description="Helical" evidence="1">
    <location>
        <begin position="183"/>
        <end position="200"/>
    </location>
</feature>
<name>A0A8J3RG61_9ACTN</name>
<keyword evidence="1" id="KW-0812">Transmembrane</keyword>
<feature type="transmembrane region" description="Helical" evidence="1">
    <location>
        <begin position="152"/>
        <end position="176"/>
    </location>
</feature>
<dbReference type="AlphaFoldDB" id="A0A8J3RG61"/>
<accession>A0A8J3RG61</accession>
<dbReference type="RefSeq" id="WP_203890357.1">
    <property type="nucleotide sequence ID" value="NZ_BOOH01000017.1"/>
</dbReference>
<protein>
    <submittedName>
        <fullName evidence="2">ABC transporter</fullName>
    </submittedName>
</protein>
<evidence type="ECO:0000256" key="1">
    <source>
        <dbReference type="SAM" id="Phobius"/>
    </source>
</evidence>
<feature type="transmembrane region" description="Helical" evidence="1">
    <location>
        <begin position="70"/>
        <end position="90"/>
    </location>
</feature>
<dbReference type="Proteomes" id="UP000616724">
    <property type="component" value="Unassembled WGS sequence"/>
</dbReference>
<feature type="transmembrane region" description="Helical" evidence="1">
    <location>
        <begin position="21"/>
        <end position="39"/>
    </location>
</feature>